<dbReference type="Pfam" id="PF12833">
    <property type="entry name" value="HTH_18"/>
    <property type="match status" value="1"/>
</dbReference>
<dbReference type="PROSITE" id="PS01124">
    <property type="entry name" value="HTH_ARAC_FAMILY_2"/>
    <property type="match status" value="1"/>
</dbReference>
<dbReference type="InterPro" id="IPR032783">
    <property type="entry name" value="AraC_lig"/>
</dbReference>
<feature type="domain" description="HTH araC/xylS-type" evidence="4">
    <location>
        <begin position="230"/>
        <end position="328"/>
    </location>
</feature>
<evidence type="ECO:0000259" key="4">
    <source>
        <dbReference type="PROSITE" id="PS01124"/>
    </source>
</evidence>
<keyword evidence="3" id="KW-0804">Transcription</keyword>
<evidence type="ECO:0000313" key="6">
    <source>
        <dbReference type="Proteomes" id="UP000183649"/>
    </source>
</evidence>
<evidence type="ECO:0000256" key="2">
    <source>
        <dbReference type="ARBA" id="ARBA00023125"/>
    </source>
</evidence>
<protein>
    <submittedName>
        <fullName evidence="5">AraC-type DNA-binding domain and AraC-containing proteins</fullName>
    </submittedName>
</protein>
<keyword evidence="2 5" id="KW-0238">DNA-binding</keyword>
<dbReference type="InterPro" id="IPR020449">
    <property type="entry name" value="Tscrpt_reg_AraC-type_HTH"/>
</dbReference>
<dbReference type="InterPro" id="IPR018062">
    <property type="entry name" value="HTH_AraC-typ_CS"/>
</dbReference>
<dbReference type="PROSITE" id="PS00041">
    <property type="entry name" value="HTH_ARAC_FAMILY_1"/>
    <property type="match status" value="1"/>
</dbReference>
<dbReference type="PANTHER" id="PTHR46796">
    <property type="entry name" value="HTH-TYPE TRANSCRIPTIONAL ACTIVATOR RHAS-RELATED"/>
    <property type="match status" value="1"/>
</dbReference>
<dbReference type="SMART" id="SM00342">
    <property type="entry name" value="HTH_ARAC"/>
    <property type="match status" value="1"/>
</dbReference>
<dbReference type="STRING" id="339866.GCA_001418255_02533"/>
<dbReference type="GO" id="GO:0003700">
    <property type="term" value="F:DNA-binding transcription factor activity"/>
    <property type="evidence" value="ECO:0007669"/>
    <property type="project" value="InterPro"/>
</dbReference>
<evidence type="ECO:0000256" key="3">
    <source>
        <dbReference type="ARBA" id="ARBA00023163"/>
    </source>
</evidence>
<dbReference type="RefSeq" id="WP_055451371.1">
    <property type="nucleotide sequence ID" value="NZ_CYHF01000009.1"/>
</dbReference>
<dbReference type="InterPro" id="IPR050204">
    <property type="entry name" value="AraC_XylS_family_regulators"/>
</dbReference>
<dbReference type="OrthoDB" id="9789899at2"/>
<dbReference type="Gene3D" id="1.10.10.60">
    <property type="entry name" value="Homeodomain-like"/>
    <property type="match status" value="2"/>
</dbReference>
<name>A0A0K6I8L3_9BURK</name>
<keyword evidence="1" id="KW-0805">Transcription regulation</keyword>
<dbReference type="PANTHER" id="PTHR46796:SF7">
    <property type="entry name" value="ARAC FAMILY TRANSCRIPTIONAL REGULATOR"/>
    <property type="match status" value="1"/>
</dbReference>
<dbReference type="Proteomes" id="UP000183649">
    <property type="component" value="Unassembled WGS sequence"/>
</dbReference>
<dbReference type="EMBL" id="CYHF01000009">
    <property type="protein sequence ID" value="CUA99474.1"/>
    <property type="molecule type" value="Genomic_DNA"/>
</dbReference>
<evidence type="ECO:0000256" key="1">
    <source>
        <dbReference type="ARBA" id="ARBA00023015"/>
    </source>
</evidence>
<dbReference type="AlphaFoldDB" id="A0A0K6I8L3"/>
<dbReference type="InterPro" id="IPR009057">
    <property type="entry name" value="Homeodomain-like_sf"/>
</dbReference>
<reference evidence="6" key="1">
    <citation type="submission" date="2015-08" db="EMBL/GenBank/DDBJ databases">
        <authorList>
            <person name="Varghese N."/>
        </authorList>
    </citation>
    <scope>NUCLEOTIDE SEQUENCE [LARGE SCALE GENOMIC DNA]</scope>
    <source>
        <strain evidence="6">DSM 18181</strain>
    </source>
</reference>
<dbReference type="GO" id="GO:0043565">
    <property type="term" value="F:sequence-specific DNA binding"/>
    <property type="evidence" value="ECO:0007669"/>
    <property type="project" value="InterPro"/>
</dbReference>
<proteinExistence type="predicted"/>
<sequence length="338" mass="36742">MRPDALSDLLRAVRIRGAVFYHVNCRSPWSAESPPVGEIAGIVLPGCEHVMEYHMLARGHGWAAVQGEPPVRLGAGDVVLFPHGDGHVMSSAPGVTPIRREADWVFATRDTPKPMAVAFHHGVVEPGTLPAFEIDTEIMCGFLGCDARPFNPLLAALPRLLHLPAAQAGDTVGRVIDLAVAESDAARPGSGALLERLAEMMFVDAARRHLDSLTDDASGWLAGLRDRHVGRALALLHAQPQRDWNVDDLAREAGLSRSALHERFEKLLGDTPMRYLANWRIQLGARLLRDTRAPVAAIALEVGYDSEAAFSRAFKRLTGQPPATWRRARAQAVVSSAR</sequence>
<organism evidence="5 6">
    <name type="scientific">Thiomonas bhubaneswarensis</name>
    <dbReference type="NCBI Taxonomy" id="339866"/>
    <lineage>
        <taxon>Bacteria</taxon>
        <taxon>Pseudomonadati</taxon>
        <taxon>Pseudomonadota</taxon>
        <taxon>Betaproteobacteria</taxon>
        <taxon>Burkholderiales</taxon>
        <taxon>Thiomonas</taxon>
    </lineage>
</organism>
<dbReference type="Pfam" id="PF12852">
    <property type="entry name" value="Cupin_6"/>
    <property type="match status" value="1"/>
</dbReference>
<dbReference type="PRINTS" id="PR00032">
    <property type="entry name" value="HTHARAC"/>
</dbReference>
<accession>A0A0K6I8L3</accession>
<dbReference type="InterPro" id="IPR018060">
    <property type="entry name" value="HTH_AraC"/>
</dbReference>
<evidence type="ECO:0000313" key="5">
    <source>
        <dbReference type="EMBL" id="CUA99474.1"/>
    </source>
</evidence>
<gene>
    <name evidence="5" type="ORF">Ga0061069_109134</name>
</gene>
<dbReference type="SUPFAM" id="SSF46689">
    <property type="entry name" value="Homeodomain-like"/>
    <property type="match status" value="2"/>
</dbReference>
<keyword evidence="6" id="KW-1185">Reference proteome</keyword>